<dbReference type="EMBL" id="CAJVPP010003083">
    <property type="protein sequence ID" value="CAG8620199.1"/>
    <property type="molecule type" value="Genomic_DNA"/>
</dbReference>
<gene>
    <name evidence="1" type="ORF">FMOSSE_LOCUS9941</name>
</gene>
<name>A0A9N9D258_FUNMO</name>
<organism evidence="1 2">
    <name type="scientific">Funneliformis mosseae</name>
    <name type="common">Endomycorrhizal fungus</name>
    <name type="synonym">Glomus mosseae</name>
    <dbReference type="NCBI Taxonomy" id="27381"/>
    <lineage>
        <taxon>Eukaryota</taxon>
        <taxon>Fungi</taxon>
        <taxon>Fungi incertae sedis</taxon>
        <taxon>Mucoromycota</taxon>
        <taxon>Glomeromycotina</taxon>
        <taxon>Glomeromycetes</taxon>
        <taxon>Glomerales</taxon>
        <taxon>Glomeraceae</taxon>
        <taxon>Funneliformis</taxon>
    </lineage>
</organism>
<proteinExistence type="predicted"/>
<keyword evidence="2" id="KW-1185">Reference proteome</keyword>
<comment type="caution">
    <text evidence="1">The sequence shown here is derived from an EMBL/GenBank/DDBJ whole genome shotgun (WGS) entry which is preliminary data.</text>
</comment>
<reference evidence="1" key="1">
    <citation type="submission" date="2021-06" db="EMBL/GenBank/DDBJ databases">
        <authorList>
            <person name="Kallberg Y."/>
            <person name="Tangrot J."/>
            <person name="Rosling A."/>
        </authorList>
    </citation>
    <scope>NUCLEOTIDE SEQUENCE</scope>
    <source>
        <strain evidence="1">87-6 pot B 2015</strain>
    </source>
</reference>
<evidence type="ECO:0000313" key="2">
    <source>
        <dbReference type="Proteomes" id="UP000789375"/>
    </source>
</evidence>
<protein>
    <submittedName>
        <fullName evidence="1">14774_t:CDS:1</fullName>
    </submittedName>
</protein>
<dbReference type="Proteomes" id="UP000789375">
    <property type="component" value="Unassembled WGS sequence"/>
</dbReference>
<dbReference type="AlphaFoldDB" id="A0A9N9D258"/>
<sequence>MYKQRSSQNFEDTLDITNFDSDSEYKSDVKSSSLSYLDITDSVRFRSNYGFNSARLKNWNTSSKNRRFY</sequence>
<accession>A0A9N9D258</accession>
<evidence type="ECO:0000313" key="1">
    <source>
        <dbReference type="EMBL" id="CAG8620199.1"/>
    </source>
</evidence>